<sequence>MTPGAAAPDQAATTGSSHLYSPARRWFFLAILFLVGTSSSIDRVVISVLLEPIKQEFGVSDTQLGLLSGLSFALLYSMLGLPIARWADRGDRTLLITVAISIWSAMTMLCAVAGSFWQLLLARIGVGVGEAGATPPAQALIVDYFPPSSRARAIGIFATSGTAGYLIGLSIGSQIVTAYGWRATLMAFGLPGLLIAAIVYFLLDEPRRSGATSAPRGTTEAFGASIRRLAAKRSFVRLLIGFTFYNFAAYGSLVFVPSYLIRVVGSPIADAGLYYGLSSGVAVLIGSLAGGMACDMLVRRDKRWIAWFPALGFGLAALPNTLMFLIDDLGWFLAISTLGGILLYASLPAAFAAVHAVCGSARRATAIALLLFFGNLLGFGLGPVVTGALSDMFSASMGPTGLRYALLIVMTLTVPTAILMFSAAGAVPGDLED</sequence>
<evidence type="ECO:0000259" key="7">
    <source>
        <dbReference type="PROSITE" id="PS50850"/>
    </source>
</evidence>
<accession>A0ABS7PL04</accession>
<feature type="transmembrane region" description="Helical" evidence="6">
    <location>
        <begin position="304"/>
        <end position="326"/>
    </location>
</feature>
<evidence type="ECO:0000256" key="6">
    <source>
        <dbReference type="SAM" id="Phobius"/>
    </source>
</evidence>
<dbReference type="PANTHER" id="PTHR23505">
    <property type="entry name" value="SPINSTER"/>
    <property type="match status" value="1"/>
</dbReference>
<feature type="transmembrane region" description="Helical" evidence="6">
    <location>
        <begin position="404"/>
        <end position="427"/>
    </location>
</feature>
<protein>
    <submittedName>
        <fullName evidence="8">MFS transporter</fullName>
    </submittedName>
</protein>
<dbReference type="InterPro" id="IPR044770">
    <property type="entry name" value="MFS_spinster-like"/>
</dbReference>
<dbReference type="SUPFAM" id="SSF103473">
    <property type="entry name" value="MFS general substrate transporter"/>
    <property type="match status" value="1"/>
</dbReference>
<gene>
    <name evidence="8" type="ORF">K7G82_06710</name>
</gene>
<proteinExistence type="predicted"/>
<name>A0ABS7PL04_9SPHN</name>
<keyword evidence="2" id="KW-0813">Transport</keyword>
<evidence type="ECO:0000256" key="4">
    <source>
        <dbReference type="ARBA" id="ARBA00022989"/>
    </source>
</evidence>
<evidence type="ECO:0000313" key="9">
    <source>
        <dbReference type="Proteomes" id="UP000706039"/>
    </source>
</evidence>
<comment type="caution">
    <text evidence="8">The sequence shown here is derived from an EMBL/GenBank/DDBJ whole genome shotgun (WGS) entry which is preliminary data.</text>
</comment>
<dbReference type="InterPro" id="IPR011701">
    <property type="entry name" value="MFS"/>
</dbReference>
<dbReference type="EMBL" id="JAINVV010000004">
    <property type="protein sequence ID" value="MBY8821975.1"/>
    <property type="molecule type" value="Genomic_DNA"/>
</dbReference>
<keyword evidence="5 6" id="KW-0472">Membrane</keyword>
<evidence type="ECO:0000256" key="2">
    <source>
        <dbReference type="ARBA" id="ARBA00022448"/>
    </source>
</evidence>
<dbReference type="InterPro" id="IPR020846">
    <property type="entry name" value="MFS_dom"/>
</dbReference>
<feature type="transmembrane region" description="Helical" evidence="6">
    <location>
        <begin position="332"/>
        <end position="354"/>
    </location>
</feature>
<feature type="transmembrane region" description="Helical" evidence="6">
    <location>
        <begin position="26"/>
        <end position="50"/>
    </location>
</feature>
<feature type="transmembrane region" description="Helical" evidence="6">
    <location>
        <begin position="273"/>
        <end position="292"/>
    </location>
</feature>
<keyword evidence="9" id="KW-1185">Reference proteome</keyword>
<evidence type="ECO:0000256" key="3">
    <source>
        <dbReference type="ARBA" id="ARBA00022692"/>
    </source>
</evidence>
<evidence type="ECO:0000256" key="5">
    <source>
        <dbReference type="ARBA" id="ARBA00023136"/>
    </source>
</evidence>
<feature type="transmembrane region" description="Helical" evidence="6">
    <location>
        <begin position="235"/>
        <end position="261"/>
    </location>
</feature>
<evidence type="ECO:0000256" key="1">
    <source>
        <dbReference type="ARBA" id="ARBA00004141"/>
    </source>
</evidence>
<feature type="transmembrane region" description="Helical" evidence="6">
    <location>
        <begin position="366"/>
        <end position="384"/>
    </location>
</feature>
<feature type="transmembrane region" description="Helical" evidence="6">
    <location>
        <begin position="183"/>
        <end position="203"/>
    </location>
</feature>
<dbReference type="Pfam" id="PF07690">
    <property type="entry name" value="MFS_1"/>
    <property type="match status" value="1"/>
</dbReference>
<comment type="subcellular location">
    <subcellularLocation>
        <location evidence="1">Membrane</location>
        <topology evidence="1">Multi-pass membrane protein</topology>
    </subcellularLocation>
</comment>
<dbReference type="PANTHER" id="PTHR23505:SF79">
    <property type="entry name" value="PROTEIN SPINSTER"/>
    <property type="match status" value="1"/>
</dbReference>
<evidence type="ECO:0000313" key="8">
    <source>
        <dbReference type="EMBL" id="MBY8821975.1"/>
    </source>
</evidence>
<dbReference type="Gene3D" id="1.20.1250.20">
    <property type="entry name" value="MFS general substrate transporter like domains"/>
    <property type="match status" value="1"/>
</dbReference>
<dbReference type="PROSITE" id="PS50850">
    <property type="entry name" value="MFS"/>
    <property type="match status" value="1"/>
</dbReference>
<keyword evidence="4 6" id="KW-1133">Transmembrane helix</keyword>
<dbReference type="Proteomes" id="UP000706039">
    <property type="component" value="Unassembled WGS sequence"/>
</dbReference>
<feature type="transmembrane region" description="Helical" evidence="6">
    <location>
        <begin position="62"/>
        <end position="81"/>
    </location>
</feature>
<feature type="transmembrane region" description="Helical" evidence="6">
    <location>
        <begin position="120"/>
        <end position="142"/>
    </location>
</feature>
<dbReference type="RefSeq" id="WP_222989096.1">
    <property type="nucleotide sequence ID" value="NZ_JAINVV010000004.1"/>
</dbReference>
<feature type="transmembrane region" description="Helical" evidence="6">
    <location>
        <begin position="93"/>
        <end position="114"/>
    </location>
</feature>
<organism evidence="8 9">
    <name type="scientific">Sphingomonas colocasiae</name>
    <dbReference type="NCBI Taxonomy" id="1848973"/>
    <lineage>
        <taxon>Bacteria</taxon>
        <taxon>Pseudomonadati</taxon>
        <taxon>Pseudomonadota</taxon>
        <taxon>Alphaproteobacteria</taxon>
        <taxon>Sphingomonadales</taxon>
        <taxon>Sphingomonadaceae</taxon>
        <taxon>Sphingomonas</taxon>
    </lineage>
</organism>
<keyword evidence="3 6" id="KW-0812">Transmembrane</keyword>
<dbReference type="InterPro" id="IPR036259">
    <property type="entry name" value="MFS_trans_sf"/>
</dbReference>
<reference evidence="8 9" key="1">
    <citation type="submission" date="2021-08" db="EMBL/GenBank/DDBJ databases">
        <authorList>
            <person name="Tuo L."/>
        </authorList>
    </citation>
    <scope>NUCLEOTIDE SEQUENCE [LARGE SCALE GENOMIC DNA]</scope>
    <source>
        <strain evidence="8 9">JCM 31229</strain>
    </source>
</reference>
<dbReference type="CDD" id="cd17328">
    <property type="entry name" value="MFS_spinster_like"/>
    <property type="match status" value="1"/>
</dbReference>
<feature type="transmembrane region" description="Helical" evidence="6">
    <location>
        <begin position="154"/>
        <end position="177"/>
    </location>
</feature>
<feature type="domain" description="Major facilitator superfamily (MFS) profile" evidence="7">
    <location>
        <begin position="28"/>
        <end position="428"/>
    </location>
</feature>